<accession>A0A1G9MZU5</accession>
<dbReference type="InterPro" id="IPR033453">
    <property type="entry name" value="Glyco_hydro_30_TIM-barrel"/>
</dbReference>
<evidence type="ECO:0000256" key="3">
    <source>
        <dbReference type="ARBA" id="ARBA00022801"/>
    </source>
</evidence>
<dbReference type="PANTHER" id="PTHR11069:SF23">
    <property type="entry name" value="LYSOSOMAL ACID GLUCOSYLCERAMIDASE"/>
    <property type="match status" value="1"/>
</dbReference>
<dbReference type="InterPro" id="IPR017853">
    <property type="entry name" value="GH"/>
</dbReference>
<dbReference type="Gene3D" id="3.20.20.80">
    <property type="entry name" value="Glycosidases"/>
    <property type="match status" value="1"/>
</dbReference>
<dbReference type="STRING" id="563176.SAMN04488090_1810"/>
<dbReference type="SUPFAM" id="SSF51011">
    <property type="entry name" value="Glycosyl hydrolase domain"/>
    <property type="match status" value="1"/>
</dbReference>
<dbReference type="InterPro" id="IPR033452">
    <property type="entry name" value="GH30_C"/>
</dbReference>
<dbReference type="AlphaFoldDB" id="A0A1G9MZU5"/>
<dbReference type="PROSITE" id="PS51257">
    <property type="entry name" value="PROKAR_LIPOPROTEIN"/>
    <property type="match status" value="1"/>
</dbReference>
<dbReference type="SUPFAM" id="SSF51445">
    <property type="entry name" value="(Trans)glycosidases"/>
    <property type="match status" value="1"/>
</dbReference>
<evidence type="ECO:0000259" key="5">
    <source>
        <dbReference type="Pfam" id="PF02055"/>
    </source>
</evidence>
<dbReference type="InterPro" id="IPR013780">
    <property type="entry name" value="Glyco_hydro_b"/>
</dbReference>
<name>A0A1G9MZU5_9BACT</name>
<feature type="domain" description="Glycosyl hydrolase family 30 TIM-barrel" evidence="5">
    <location>
        <begin position="79"/>
        <end position="403"/>
    </location>
</feature>
<protein>
    <submittedName>
        <fullName evidence="7">Glucosylceramidase</fullName>
    </submittedName>
</protein>
<dbReference type="Pfam" id="PF02055">
    <property type="entry name" value="Glyco_hydro_30"/>
    <property type="match status" value="1"/>
</dbReference>
<dbReference type="Proteomes" id="UP000198901">
    <property type="component" value="Unassembled WGS sequence"/>
</dbReference>
<evidence type="ECO:0000256" key="4">
    <source>
        <dbReference type="RuleBase" id="RU361188"/>
    </source>
</evidence>
<dbReference type="GO" id="GO:0006680">
    <property type="term" value="P:glucosylceramide catabolic process"/>
    <property type="evidence" value="ECO:0007669"/>
    <property type="project" value="TreeGrafter"/>
</dbReference>
<reference evidence="7 8" key="1">
    <citation type="submission" date="2016-10" db="EMBL/GenBank/DDBJ databases">
        <authorList>
            <person name="de Groot N.N."/>
        </authorList>
    </citation>
    <scope>NUCLEOTIDE SEQUENCE [LARGE SCALE GENOMIC DNA]</scope>
    <source>
        <strain evidence="7 8">DSM 21668</strain>
    </source>
</reference>
<dbReference type="InterPro" id="IPR001139">
    <property type="entry name" value="Glyco_hydro_30"/>
</dbReference>
<dbReference type="EMBL" id="FNGS01000003">
    <property type="protein sequence ID" value="SDL79792.1"/>
    <property type="molecule type" value="Genomic_DNA"/>
</dbReference>
<keyword evidence="3 4" id="KW-0378">Hydrolase</keyword>
<dbReference type="OrthoDB" id="9806701at2"/>
<keyword evidence="8" id="KW-1185">Reference proteome</keyword>
<proteinExistence type="inferred from homology"/>
<dbReference type="PANTHER" id="PTHR11069">
    <property type="entry name" value="GLUCOSYLCERAMIDASE"/>
    <property type="match status" value="1"/>
</dbReference>
<dbReference type="GO" id="GO:0004348">
    <property type="term" value="F:glucosylceramidase activity"/>
    <property type="evidence" value="ECO:0007669"/>
    <property type="project" value="InterPro"/>
</dbReference>
<comment type="similarity">
    <text evidence="1 4">Belongs to the glycosyl hydrolase 30 family.</text>
</comment>
<evidence type="ECO:0000256" key="1">
    <source>
        <dbReference type="ARBA" id="ARBA00005382"/>
    </source>
</evidence>
<evidence type="ECO:0000313" key="7">
    <source>
        <dbReference type="EMBL" id="SDL79792.1"/>
    </source>
</evidence>
<gene>
    <name evidence="7" type="ORF">SAMN04488090_1810</name>
</gene>
<organism evidence="7 8">
    <name type="scientific">Siphonobacter aquaeclarae</name>
    <dbReference type="NCBI Taxonomy" id="563176"/>
    <lineage>
        <taxon>Bacteria</taxon>
        <taxon>Pseudomonadati</taxon>
        <taxon>Bacteroidota</taxon>
        <taxon>Cytophagia</taxon>
        <taxon>Cytophagales</taxon>
        <taxon>Cytophagaceae</taxon>
        <taxon>Siphonobacter</taxon>
    </lineage>
</organism>
<evidence type="ECO:0000259" key="6">
    <source>
        <dbReference type="Pfam" id="PF17189"/>
    </source>
</evidence>
<evidence type="ECO:0000313" key="8">
    <source>
        <dbReference type="Proteomes" id="UP000198901"/>
    </source>
</evidence>
<keyword evidence="4" id="KW-0326">Glycosidase</keyword>
<feature type="domain" description="Glycosyl hydrolase family 30 beta sandwich" evidence="6">
    <location>
        <begin position="406"/>
        <end position="466"/>
    </location>
</feature>
<keyword evidence="2" id="KW-0732">Signal</keyword>
<dbReference type="Gene3D" id="2.60.40.1180">
    <property type="entry name" value="Golgi alpha-mannosidase II"/>
    <property type="match status" value="1"/>
</dbReference>
<sequence length="469" mass="50893">MIRSIVFIGVCLGLYSCSATSPKPSGSPVDSSAKVSSWVTNGTQTKLLQKESATPIQKPSATALPLIEVDESQVFQEMDGFGAALTGSSAYLIQQKMNASQRTALLTELFDPQKGIGISYVRITAGASDFSLSDFTYQDDPSKPFSIEKDKADLLPALKSALTIQPALKIMGSPWSAPAWMKSSGKLGGGKLKPESYGDFAGYLVNYIKGYRAEGINLEAISVQNEPLHEAAYPSMRMEASEQLDFVKNHLGPAFRKESIATKILLYDHNWDRPDYPVTILNDPEAKQYVAGSAFHAYAGKVSAMSEVHAAHPDKGLYFTEISGGSWATNFGDNLKWNLSNIFIGTANNWSKNALLWNLALDPDAGPQNKGCTNCRGVVTVLPDGSFQRNVEYYALAHFSKFVRPGAKRIASGQSPASVEKVAFRNPDGSRVLIVLNTGTETARFAVKDGNRQFSYSLEPGAVSTLIWE</sequence>
<dbReference type="Pfam" id="PF17189">
    <property type="entry name" value="Glyco_hydro_30C"/>
    <property type="match status" value="1"/>
</dbReference>
<evidence type="ECO:0000256" key="2">
    <source>
        <dbReference type="ARBA" id="ARBA00022729"/>
    </source>
</evidence>
<dbReference type="RefSeq" id="WP_093200665.1">
    <property type="nucleotide sequence ID" value="NZ_FNGS01000003.1"/>
</dbReference>
<dbReference type="GO" id="GO:0016020">
    <property type="term" value="C:membrane"/>
    <property type="evidence" value="ECO:0007669"/>
    <property type="project" value="GOC"/>
</dbReference>